<evidence type="ECO:0000313" key="2">
    <source>
        <dbReference type="EMBL" id="PYF72973.1"/>
    </source>
</evidence>
<protein>
    <recommendedName>
        <fullName evidence="4">Lipocalin-like protein</fullName>
    </recommendedName>
</protein>
<dbReference type="AlphaFoldDB" id="A0A318UBP4"/>
<feature type="signal peptide" evidence="1">
    <location>
        <begin position="1"/>
        <end position="21"/>
    </location>
</feature>
<dbReference type="OrthoDB" id="9877859at2"/>
<sequence>MKFLSILILSILVSLSAPQEAVLQGRYKMIFEKEFSSQNGTISFDKTTYRRVRVNSESISGKIDYQKFRVVLKDDNHTFQIILSKRTIGKDTIPFSTIDLSKKVEADILINEGMLIKLN</sequence>
<keyword evidence="1" id="KW-0732">Signal</keyword>
<feature type="chain" id="PRO_5016340617" description="Lipocalin-like protein" evidence="1">
    <location>
        <begin position="22"/>
        <end position="119"/>
    </location>
</feature>
<evidence type="ECO:0000256" key="1">
    <source>
        <dbReference type="SAM" id="SignalP"/>
    </source>
</evidence>
<evidence type="ECO:0000313" key="3">
    <source>
        <dbReference type="Proteomes" id="UP000248198"/>
    </source>
</evidence>
<proteinExistence type="predicted"/>
<accession>A0A318UBP4</accession>
<comment type="caution">
    <text evidence="2">The sequence shown here is derived from an EMBL/GenBank/DDBJ whole genome shotgun (WGS) entry which is preliminary data.</text>
</comment>
<evidence type="ECO:0008006" key="4">
    <source>
        <dbReference type="Google" id="ProtNLM"/>
    </source>
</evidence>
<reference evidence="2 3" key="1">
    <citation type="submission" date="2018-06" db="EMBL/GenBank/DDBJ databases">
        <title>Genomic Encyclopedia of Archaeal and Bacterial Type Strains, Phase II (KMG-II): from individual species to whole genera.</title>
        <authorList>
            <person name="Goeker M."/>
        </authorList>
    </citation>
    <scope>NUCLEOTIDE SEQUENCE [LARGE SCALE GENOMIC DNA]</scope>
    <source>
        <strain evidence="2 3">DSM 27372</strain>
    </source>
</reference>
<dbReference type="EMBL" id="QKLU01000005">
    <property type="protein sequence ID" value="PYF72973.1"/>
    <property type="molecule type" value="Genomic_DNA"/>
</dbReference>
<dbReference type="RefSeq" id="WP_110832906.1">
    <property type="nucleotide sequence ID" value="NZ_QKLU01000005.1"/>
</dbReference>
<gene>
    <name evidence="2" type="ORF">B0O44_105348</name>
</gene>
<dbReference type="Proteomes" id="UP000248198">
    <property type="component" value="Unassembled WGS sequence"/>
</dbReference>
<name>A0A318UBP4_9SPHI</name>
<organism evidence="2 3">
    <name type="scientific">Pedobacter nutrimenti</name>
    <dbReference type="NCBI Taxonomy" id="1241337"/>
    <lineage>
        <taxon>Bacteria</taxon>
        <taxon>Pseudomonadati</taxon>
        <taxon>Bacteroidota</taxon>
        <taxon>Sphingobacteriia</taxon>
        <taxon>Sphingobacteriales</taxon>
        <taxon>Sphingobacteriaceae</taxon>
        <taxon>Pedobacter</taxon>
    </lineage>
</organism>
<keyword evidence="3" id="KW-1185">Reference proteome</keyword>